<keyword evidence="1" id="KW-0812">Transmembrane</keyword>
<evidence type="ECO:0000256" key="1">
    <source>
        <dbReference type="SAM" id="Phobius"/>
    </source>
</evidence>
<dbReference type="Proteomes" id="UP001470288">
    <property type="component" value="Unassembled WGS sequence"/>
</dbReference>
<reference evidence="2 3" key="1">
    <citation type="submission" date="2024-03" db="EMBL/GenBank/DDBJ databases">
        <title>Human intestinal bacterial collection.</title>
        <authorList>
            <person name="Pauvert C."/>
            <person name="Hitch T.C.A."/>
            <person name="Clavel T."/>
        </authorList>
    </citation>
    <scope>NUCLEOTIDE SEQUENCE [LARGE SCALE GENOMIC DNA]</scope>
    <source>
        <strain evidence="2 3">CLA-AA-H78B</strain>
    </source>
</reference>
<feature type="transmembrane region" description="Helical" evidence="1">
    <location>
        <begin position="6"/>
        <end position="26"/>
    </location>
</feature>
<keyword evidence="1" id="KW-0472">Membrane</keyword>
<organism evidence="2 3">
    <name type="scientific">Hominiventricola aquisgranensis</name>
    <dbReference type="NCBI Taxonomy" id="3133164"/>
    <lineage>
        <taxon>Bacteria</taxon>
        <taxon>Bacillati</taxon>
        <taxon>Bacillota</taxon>
        <taxon>Clostridia</taxon>
        <taxon>Lachnospirales</taxon>
        <taxon>Lachnospiraceae</taxon>
        <taxon>Hominiventricola</taxon>
    </lineage>
</organism>
<evidence type="ECO:0000313" key="2">
    <source>
        <dbReference type="EMBL" id="MEQ2579310.1"/>
    </source>
</evidence>
<sequence>MYYEVYVDVLFVENLWVNVCLLLLTSRLMGYQTDRKRIAAGAALGSMGACLLETGSAYLTTAGWFLGTILTAAVMIRTAYGKRNTYIKCLVVLYLEGWLLGGTIRYLEQFYVPAGLMMAGGSMVLAGILLAVEWVLVKLREREDIICPVALYLGEASISTEGLVDTGNSLRDPVSGRPVSVCTEPVLQALVKKSGKELFPRLIPYQTVAEHGLLKAYVLDRMEITTNTGICVCRHPILAGMPMTSRQYELILHQELLSSREEAT</sequence>
<feature type="transmembrane region" description="Helical" evidence="1">
    <location>
        <begin position="87"/>
        <end position="104"/>
    </location>
</feature>
<evidence type="ECO:0000313" key="3">
    <source>
        <dbReference type="Proteomes" id="UP001470288"/>
    </source>
</evidence>
<gene>
    <name evidence="2" type="ORF">WMO62_10805</name>
</gene>
<dbReference type="InterPro" id="IPR005081">
    <property type="entry name" value="SpoIIGA"/>
</dbReference>
<feature type="transmembrane region" description="Helical" evidence="1">
    <location>
        <begin position="110"/>
        <end position="132"/>
    </location>
</feature>
<dbReference type="EMBL" id="JBBMFC010000018">
    <property type="protein sequence ID" value="MEQ2579310.1"/>
    <property type="molecule type" value="Genomic_DNA"/>
</dbReference>
<feature type="transmembrane region" description="Helical" evidence="1">
    <location>
        <begin position="62"/>
        <end position="80"/>
    </location>
</feature>
<dbReference type="RefSeq" id="WP_349144637.1">
    <property type="nucleotide sequence ID" value="NZ_JBBMFC010000018.1"/>
</dbReference>
<name>A0ABV1I4K7_9FIRM</name>
<keyword evidence="1" id="KW-1133">Transmembrane helix</keyword>
<keyword evidence="3" id="KW-1185">Reference proteome</keyword>
<protein>
    <submittedName>
        <fullName evidence="2">Sigma-E processing peptidase SpoIIGA</fullName>
    </submittedName>
</protein>
<dbReference type="Pfam" id="PF03419">
    <property type="entry name" value="Peptidase_U4"/>
    <property type="match status" value="1"/>
</dbReference>
<proteinExistence type="predicted"/>
<accession>A0ABV1I4K7</accession>
<comment type="caution">
    <text evidence="2">The sequence shown here is derived from an EMBL/GenBank/DDBJ whole genome shotgun (WGS) entry which is preliminary data.</text>
</comment>